<dbReference type="Pfam" id="PF13585">
    <property type="entry name" value="CHU_C"/>
    <property type="match status" value="1"/>
</dbReference>
<gene>
    <name evidence="1" type="ORF">ML462_10190</name>
</gene>
<dbReference type="InterPro" id="IPR026341">
    <property type="entry name" value="T9SS_type_B"/>
</dbReference>
<dbReference type="AlphaFoldDB" id="A0A9X1V6K8"/>
<sequence>MKTFLVLFLAFQFTSLPLKISGLGDRPVLFTYLAKEKTRAEPQINFKVTNYIFQSTSIEVCDYERGFGLSSTDGFASFNLLLAYPSRNSDIEFFENNNDLQNGLEIMSPENYRNTIAFNQTILARRTNGNGTEIIEDLNLTVIPIPDEPVPIGEYYVCNANTDGGPPTAIYNFEEIGRSIFGNEEVTFHANIDEAFENDENFVFGDVLAQELIVYVRKQNKCDPIYSLSLKILEKPEIEIEDQYQVCRNQGVLNLDLPEENLSYEWFKEIDNEQINLGANLEISESGTYIVIATATYNINNRLYECATEKSFTVEFLDNPEIENVEVTQGSNSQVLVQMTEPGEYEFSTSYLNNIYQDSNLFTEVPPGEHEIYAREKNGCGLDKVEISILAFPPFFTPNNDGINDFWQVKGITVPNYSVHIYDRYGKLLVKLNSNEKGWDGNFNGRNMPADDYWFRLKLQNGQEINGHFSLVR</sequence>
<dbReference type="EMBL" id="JAKVTV010000003">
    <property type="protein sequence ID" value="MCH4823538.1"/>
    <property type="molecule type" value="Genomic_DNA"/>
</dbReference>
<proteinExistence type="predicted"/>
<accession>A0A9X1V6K8</accession>
<name>A0A9X1V6K8_9FLAO</name>
<comment type="caution">
    <text evidence="1">The sequence shown here is derived from an EMBL/GenBank/DDBJ whole genome shotgun (WGS) entry which is preliminary data.</text>
</comment>
<protein>
    <submittedName>
        <fullName evidence="1">T9SS type B sorting domain-containing protein</fullName>
    </submittedName>
</protein>
<dbReference type="RefSeq" id="WP_240713710.1">
    <property type="nucleotide sequence ID" value="NZ_JAKVTV010000003.1"/>
</dbReference>
<evidence type="ECO:0000313" key="1">
    <source>
        <dbReference type="EMBL" id="MCH4823538.1"/>
    </source>
</evidence>
<reference evidence="1" key="1">
    <citation type="submission" date="2022-03" db="EMBL/GenBank/DDBJ databases">
        <title>Gramella crocea sp. nov., isolated from activated sludge of a seafood processing plant.</title>
        <authorList>
            <person name="Zhang X."/>
        </authorList>
    </citation>
    <scope>NUCLEOTIDE SEQUENCE</scope>
    <source>
        <strain evidence="1">YJ019</strain>
    </source>
</reference>
<keyword evidence="2" id="KW-1185">Reference proteome</keyword>
<dbReference type="NCBIfam" id="TIGR04131">
    <property type="entry name" value="Bac_Flav_CTERM"/>
    <property type="match status" value="1"/>
</dbReference>
<evidence type="ECO:0000313" key="2">
    <source>
        <dbReference type="Proteomes" id="UP001139226"/>
    </source>
</evidence>
<dbReference type="Proteomes" id="UP001139226">
    <property type="component" value="Unassembled WGS sequence"/>
</dbReference>
<organism evidence="1 2">
    <name type="scientific">Christiangramia lutea</name>
    <dbReference type="NCBI Taxonomy" id="1607951"/>
    <lineage>
        <taxon>Bacteria</taxon>
        <taxon>Pseudomonadati</taxon>
        <taxon>Bacteroidota</taxon>
        <taxon>Flavobacteriia</taxon>
        <taxon>Flavobacteriales</taxon>
        <taxon>Flavobacteriaceae</taxon>
        <taxon>Christiangramia</taxon>
    </lineage>
</organism>